<comment type="caution">
    <text evidence="2">The sequence shown here is derived from an EMBL/GenBank/DDBJ whole genome shotgun (WGS) entry which is preliminary data.</text>
</comment>
<evidence type="ECO:0000313" key="3">
    <source>
        <dbReference type="Proteomes" id="UP000005070"/>
    </source>
</evidence>
<dbReference type="SMART" id="SM00316">
    <property type="entry name" value="S1"/>
    <property type="match status" value="1"/>
</dbReference>
<dbReference type="Pfam" id="PF00575">
    <property type="entry name" value="S1"/>
    <property type="match status" value="1"/>
</dbReference>
<dbReference type="Gene3D" id="2.40.50.140">
    <property type="entry name" value="Nucleic acid-binding proteins"/>
    <property type="match status" value="1"/>
</dbReference>
<dbReference type="NCBIfam" id="NF005573">
    <property type="entry name" value="PRK07252.1"/>
    <property type="match status" value="1"/>
</dbReference>
<dbReference type="PROSITE" id="PS50126">
    <property type="entry name" value="S1"/>
    <property type="match status" value="1"/>
</dbReference>
<feature type="domain" description="S1 motif" evidence="1">
    <location>
        <begin position="13"/>
        <end position="82"/>
    </location>
</feature>
<sequence length="139" mass="16089">MKPLKLRIKMRIGEKLKGRITGIQPYGAFVELETGTIGLIHISEIRTGYIENIRDILHVNDPVLVQVMDYDEFSGKASLSMRTLEEEKHHLPKRHRFSNDRYKFGFAPLAKSLPTWTKEAMNFLNQNQSKEETDGETEK</sequence>
<dbReference type="InterPro" id="IPR003029">
    <property type="entry name" value="S1_domain"/>
</dbReference>
<dbReference type="InterPro" id="IPR012340">
    <property type="entry name" value="NA-bd_OB-fold"/>
</dbReference>
<dbReference type="SUPFAM" id="SSF50249">
    <property type="entry name" value="Nucleic acid-binding proteins"/>
    <property type="match status" value="1"/>
</dbReference>
<protein>
    <submittedName>
        <fullName evidence="2">S1 RNA binding domain protein</fullName>
    </submittedName>
</protein>
<dbReference type="Proteomes" id="UP000005070">
    <property type="component" value="Unassembled WGS sequence"/>
</dbReference>
<dbReference type="GO" id="GO:0003729">
    <property type="term" value="F:mRNA binding"/>
    <property type="evidence" value="ECO:0007669"/>
    <property type="project" value="TreeGrafter"/>
</dbReference>
<reference evidence="2 3" key="1">
    <citation type="submission" date="2012-01" db="EMBL/GenBank/DDBJ databases">
        <authorList>
            <person name="Harkins D.M."/>
            <person name="Madupu R."/>
            <person name="Durkin A.S."/>
            <person name="Torralba M."/>
            <person name="Methe B."/>
            <person name="Sutton G.G."/>
            <person name="Nelson K.E."/>
        </authorList>
    </citation>
    <scope>NUCLEOTIDE SEQUENCE [LARGE SCALE GENOMIC DNA]</scope>
    <source>
        <strain evidence="2 3">SK53</strain>
    </source>
</reference>
<gene>
    <name evidence="2" type="ORF">HMPREF1044_1158</name>
</gene>
<evidence type="ECO:0000259" key="1">
    <source>
        <dbReference type="PROSITE" id="PS50126"/>
    </source>
</evidence>
<dbReference type="GO" id="GO:0003735">
    <property type="term" value="F:structural constituent of ribosome"/>
    <property type="evidence" value="ECO:0007669"/>
    <property type="project" value="TreeGrafter"/>
</dbReference>
<dbReference type="PANTHER" id="PTHR10724">
    <property type="entry name" value="30S RIBOSOMAL PROTEIN S1"/>
    <property type="match status" value="1"/>
</dbReference>
<accession>A0AAD2SVG0</accession>
<proteinExistence type="predicted"/>
<name>A0AAD2SVG0_STRCV</name>
<organism evidence="2 3">
    <name type="scientific">Streptococcus constellatus subsp. constellatus SK53</name>
    <dbReference type="NCBI Taxonomy" id="1095730"/>
    <lineage>
        <taxon>Bacteria</taxon>
        <taxon>Bacillati</taxon>
        <taxon>Bacillota</taxon>
        <taxon>Bacilli</taxon>
        <taxon>Lactobacillales</taxon>
        <taxon>Streptococcaceae</taxon>
        <taxon>Streptococcus</taxon>
        <taxon>Streptococcus anginosus group</taxon>
    </lineage>
</organism>
<dbReference type="GO" id="GO:0006412">
    <property type="term" value="P:translation"/>
    <property type="evidence" value="ECO:0007669"/>
    <property type="project" value="TreeGrafter"/>
</dbReference>
<evidence type="ECO:0000313" key="2">
    <source>
        <dbReference type="EMBL" id="EID20307.1"/>
    </source>
</evidence>
<dbReference type="NCBIfam" id="NF040579">
    <property type="entry name" value="S1_dom_CvfD"/>
    <property type="match status" value="1"/>
</dbReference>
<dbReference type="EMBL" id="AICQ01000030">
    <property type="protein sequence ID" value="EID20307.1"/>
    <property type="molecule type" value="Genomic_DNA"/>
</dbReference>
<dbReference type="AlphaFoldDB" id="A0AAD2SVG0"/>
<dbReference type="InterPro" id="IPR050437">
    <property type="entry name" value="Ribos_protein_bS1-like"/>
</dbReference>